<organism evidence="1 2">
    <name type="scientific">Paraburkholderia phenazinium</name>
    <dbReference type="NCBI Taxonomy" id="60549"/>
    <lineage>
        <taxon>Bacteria</taxon>
        <taxon>Pseudomonadati</taxon>
        <taxon>Pseudomonadota</taxon>
        <taxon>Betaproteobacteria</taxon>
        <taxon>Burkholderiales</taxon>
        <taxon>Burkholderiaceae</taxon>
        <taxon>Paraburkholderia</taxon>
    </lineage>
</organism>
<name>A0A1G7PGE9_9BURK</name>
<sequence length="70" mass="6423">MTDAADVTDGPCTALALLLEPGPLVFGLSAAVEAVAEEGLSGGAALGADFAAGALAGKAALVATAGNAPA</sequence>
<dbReference type="EMBL" id="FNCJ01000001">
    <property type="protein sequence ID" value="SDF85313.1"/>
    <property type="molecule type" value="Genomic_DNA"/>
</dbReference>
<dbReference type="Proteomes" id="UP000199706">
    <property type="component" value="Unassembled WGS sequence"/>
</dbReference>
<protein>
    <submittedName>
        <fullName evidence="1">Uncharacterized protein</fullName>
    </submittedName>
</protein>
<evidence type="ECO:0000313" key="2">
    <source>
        <dbReference type="Proteomes" id="UP000199706"/>
    </source>
</evidence>
<evidence type="ECO:0000313" key="1">
    <source>
        <dbReference type="EMBL" id="SDF85313.1"/>
    </source>
</evidence>
<gene>
    <name evidence="1" type="ORF">SAMN05216466_101288</name>
</gene>
<proteinExistence type="predicted"/>
<reference evidence="1 2" key="1">
    <citation type="submission" date="2016-10" db="EMBL/GenBank/DDBJ databases">
        <authorList>
            <person name="de Groot N.N."/>
        </authorList>
    </citation>
    <scope>NUCLEOTIDE SEQUENCE [LARGE SCALE GENOMIC DNA]</scope>
    <source>
        <strain evidence="1 2">LMG 2247</strain>
    </source>
</reference>
<dbReference type="AlphaFoldDB" id="A0A1G7PGE9"/>
<accession>A0A1G7PGE9</accession>